<proteinExistence type="predicted"/>
<dbReference type="GO" id="GO:0008081">
    <property type="term" value="F:phosphoric diester hydrolase activity"/>
    <property type="evidence" value="ECO:0007669"/>
    <property type="project" value="InterPro"/>
</dbReference>
<gene>
    <name evidence="1" type="ORF">G7Z17_g666</name>
</gene>
<protein>
    <recommendedName>
        <fullName evidence="3">PLC-like phosphodiesterase</fullName>
    </recommendedName>
</protein>
<evidence type="ECO:0000313" key="1">
    <source>
        <dbReference type="EMBL" id="KAF7557407.1"/>
    </source>
</evidence>
<name>A0A9P5LM36_9HYPO</name>
<keyword evidence="2" id="KW-1185">Reference proteome</keyword>
<dbReference type="InterPro" id="IPR051057">
    <property type="entry name" value="PI-PLC_domain"/>
</dbReference>
<evidence type="ECO:0008006" key="3">
    <source>
        <dbReference type="Google" id="ProtNLM"/>
    </source>
</evidence>
<dbReference type="Proteomes" id="UP000722485">
    <property type="component" value="Unassembled WGS sequence"/>
</dbReference>
<dbReference type="PANTHER" id="PTHR13593">
    <property type="match status" value="1"/>
</dbReference>
<evidence type="ECO:0000313" key="2">
    <source>
        <dbReference type="Proteomes" id="UP000722485"/>
    </source>
</evidence>
<organism evidence="1 2">
    <name type="scientific">Cylindrodendrum hubeiense</name>
    <dbReference type="NCBI Taxonomy" id="595255"/>
    <lineage>
        <taxon>Eukaryota</taxon>
        <taxon>Fungi</taxon>
        <taxon>Dikarya</taxon>
        <taxon>Ascomycota</taxon>
        <taxon>Pezizomycotina</taxon>
        <taxon>Sordariomycetes</taxon>
        <taxon>Hypocreomycetidae</taxon>
        <taxon>Hypocreales</taxon>
        <taxon>Nectriaceae</taxon>
        <taxon>Cylindrodendrum</taxon>
    </lineage>
</organism>
<dbReference type="SUPFAM" id="SSF51695">
    <property type="entry name" value="PLC-like phosphodiesterases"/>
    <property type="match status" value="1"/>
</dbReference>
<dbReference type="PANTHER" id="PTHR13593:SF143">
    <property type="entry name" value="PHOSPHATIDYLINOSITOL-SPECIFIC PHOSPHOLIPASE C X DOMAIN-CONTAINING PROTEIN"/>
    <property type="match status" value="1"/>
</dbReference>
<dbReference type="Gene3D" id="3.20.20.190">
    <property type="entry name" value="Phosphatidylinositol (PI) phosphodiesterase"/>
    <property type="match status" value="1"/>
</dbReference>
<dbReference type="GO" id="GO:0006629">
    <property type="term" value="P:lipid metabolic process"/>
    <property type="evidence" value="ECO:0007669"/>
    <property type="project" value="InterPro"/>
</dbReference>
<reference evidence="1" key="1">
    <citation type="submission" date="2020-03" db="EMBL/GenBank/DDBJ databases">
        <title>Draft Genome Sequence of Cylindrodendrum hubeiense.</title>
        <authorList>
            <person name="Buettner E."/>
            <person name="Kellner H."/>
        </authorList>
    </citation>
    <scope>NUCLEOTIDE SEQUENCE</scope>
    <source>
        <strain evidence="1">IHI 201604</strain>
    </source>
</reference>
<sequence>MIPNAPNSSKRWMQEHSNSLGGFNLREICLPSSHDAGTYRKEFGTSFGTEGNVLTQTKSIYEQLELGVRFFDIRPTLAVPPGKNEGTWNCGHYTGEGADKIGWQGASCAPLRDVISDINQFTKENEELIILNITHIYHIKIRGPTDSSLEPLVSSQFDELFDILAKLDHRFLMRNSPAEGKQVQNYTLNEFIGNKRAAVVVIIEQHVAKHALRESIVKRGFWPSETLTGKPYLFLRDHSVTRMQSTTDAIHSTIDFFGVFGGNSKSVLSLAEAEQRKRFPWVLQEMIKGGLDFSVISMDRIETPDLFTFCLAISLKRYSNGRTIAVYGGTVITNSRVISDIEEAIRNGKPYAVNNTNFTDTWQNMPKSCAVLYDHNGRTKGRFAREGDYLHFEQDILSVRYGGKDVLTNKLYLKLLMAMENKEGYPTTNESLSPQGDPDKGVVKTCSISFRRSNERDVQEKNFREGDVIRF</sequence>
<comment type="caution">
    <text evidence="1">The sequence shown here is derived from an EMBL/GenBank/DDBJ whole genome shotgun (WGS) entry which is preliminary data.</text>
</comment>
<accession>A0A9P5LM36</accession>
<dbReference type="InterPro" id="IPR017946">
    <property type="entry name" value="PLC-like_Pdiesterase_TIM-brl"/>
</dbReference>
<dbReference type="OrthoDB" id="1046782at2759"/>
<dbReference type="AlphaFoldDB" id="A0A9P5LM36"/>
<dbReference type="EMBL" id="JAANBB010000005">
    <property type="protein sequence ID" value="KAF7557407.1"/>
    <property type="molecule type" value="Genomic_DNA"/>
</dbReference>